<protein>
    <submittedName>
        <fullName evidence="1">Uncharacterized protein</fullName>
    </submittedName>
</protein>
<sequence>MFTPLHAPLVQDRVKRARVEEESPAGDADVANALDLLNTDKSIPDHVKYLITHLVANRNQMMAYNI</sequence>
<name>A0A016X4N4_9BILA</name>
<dbReference type="Proteomes" id="UP000024635">
    <property type="component" value="Unassembled WGS sequence"/>
</dbReference>
<gene>
    <name evidence="1" type="primary">Acey_s0405.g886</name>
    <name evidence="1" type="ORF">Y032_0405g886</name>
</gene>
<proteinExistence type="predicted"/>
<dbReference type="EMBL" id="JARK01000005">
    <property type="protein sequence ID" value="EYC46198.1"/>
    <property type="molecule type" value="Genomic_DNA"/>
</dbReference>
<dbReference type="AlphaFoldDB" id="A0A016X4N4"/>
<accession>A0A016X4N4</accession>
<comment type="caution">
    <text evidence="1">The sequence shown here is derived from an EMBL/GenBank/DDBJ whole genome shotgun (WGS) entry which is preliminary data.</text>
</comment>
<organism evidence="1 2">
    <name type="scientific">Ancylostoma ceylanicum</name>
    <dbReference type="NCBI Taxonomy" id="53326"/>
    <lineage>
        <taxon>Eukaryota</taxon>
        <taxon>Metazoa</taxon>
        <taxon>Ecdysozoa</taxon>
        <taxon>Nematoda</taxon>
        <taxon>Chromadorea</taxon>
        <taxon>Rhabditida</taxon>
        <taxon>Rhabditina</taxon>
        <taxon>Rhabditomorpha</taxon>
        <taxon>Strongyloidea</taxon>
        <taxon>Ancylostomatidae</taxon>
        <taxon>Ancylostomatinae</taxon>
        <taxon>Ancylostoma</taxon>
    </lineage>
</organism>
<evidence type="ECO:0000313" key="1">
    <source>
        <dbReference type="EMBL" id="EYC46198.1"/>
    </source>
</evidence>
<evidence type="ECO:0000313" key="2">
    <source>
        <dbReference type="Proteomes" id="UP000024635"/>
    </source>
</evidence>
<reference evidence="2" key="1">
    <citation type="journal article" date="2015" name="Nat. Genet.">
        <title>The genome and transcriptome of the zoonotic hookworm Ancylostoma ceylanicum identify infection-specific gene families.</title>
        <authorList>
            <person name="Schwarz E.M."/>
            <person name="Hu Y."/>
            <person name="Antoshechkin I."/>
            <person name="Miller M.M."/>
            <person name="Sternberg P.W."/>
            <person name="Aroian R.V."/>
        </authorList>
    </citation>
    <scope>NUCLEOTIDE SEQUENCE</scope>
    <source>
        <strain evidence="2">HY135</strain>
    </source>
</reference>
<keyword evidence="2" id="KW-1185">Reference proteome</keyword>